<name>A0AAN7P745_9COLE</name>
<dbReference type="GO" id="GO:0004805">
    <property type="term" value="F:trehalose-phosphatase activity"/>
    <property type="evidence" value="ECO:0007669"/>
    <property type="project" value="TreeGrafter"/>
</dbReference>
<reference evidence="9" key="1">
    <citation type="submission" date="2023-01" db="EMBL/GenBank/DDBJ databases">
        <title>Key to firefly adult light organ development and bioluminescence: homeobox transcription factors regulate luciferase expression and transportation to peroxisome.</title>
        <authorList>
            <person name="Fu X."/>
        </authorList>
    </citation>
    <scope>NUCLEOTIDE SEQUENCE [LARGE SCALE GENOMIC DNA]</scope>
</reference>
<dbReference type="SUPFAM" id="SSF56784">
    <property type="entry name" value="HAD-like"/>
    <property type="match status" value="1"/>
</dbReference>
<dbReference type="InterPro" id="IPR006379">
    <property type="entry name" value="HAD-SF_hydro_IIB"/>
</dbReference>
<dbReference type="EMBL" id="JARPUR010000004">
    <property type="protein sequence ID" value="KAK4878334.1"/>
    <property type="molecule type" value="Genomic_DNA"/>
</dbReference>
<evidence type="ECO:0000313" key="9">
    <source>
        <dbReference type="Proteomes" id="UP001353858"/>
    </source>
</evidence>
<dbReference type="GO" id="GO:0003825">
    <property type="term" value="F:alpha,alpha-trehalose-phosphate synthase (UDP-forming) activity"/>
    <property type="evidence" value="ECO:0007669"/>
    <property type="project" value="TreeGrafter"/>
</dbReference>
<dbReference type="Pfam" id="PF00151">
    <property type="entry name" value="Lipase"/>
    <property type="match status" value="1"/>
</dbReference>
<comment type="subcellular location">
    <subcellularLocation>
        <location evidence="1">Secreted</location>
    </subcellularLocation>
</comment>
<dbReference type="GO" id="GO:0016298">
    <property type="term" value="F:lipase activity"/>
    <property type="evidence" value="ECO:0007669"/>
    <property type="project" value="InterPro"/>
</dbReference>
<dbReference type="Proteomes" id="UP001353858">
    <property type="component" value="Unassembled WGS sequence"/>
</dbReference>
<comment type="similarity">
    <text evidence="2">In the N-terminal section; belongs to the glycosyltransferase 20 family.</text>
</comment>
<dbReference type="InterPro" id="IPR023214">
    <property type="entry name" value="HAD_sf"/>
</dbReference>
<dbReference type="InterPro" id="IPR001830">
    <property type="entry name" value="Glyco_trans_20"/>
</dbReference>
<comment type="similarity">
    <text evidence="4">Belongs to the AB hydrolase superfamily. Lipase family.</text>
</comment>
<dbReference type="Gene3D" id="3.30.70.1020">
    <property type="entry name" value="Trehalose-6-phosphate phosphatase related protein, domain 2"/>
    <property type="match status" value="1"/>
</dbReference>
<dbReference type="PANTHER" id="PTHR10788:SF106">
    <property type="entry name" value="BCDNA.GH08860"/>
    <property type="match status" value="1"/>
</dbReference>
<evidence type="ECO:0000256" key="1">
    <source>
        <dbReference type="ARBA" id="ARBA00004613"/>
    </source>
</evidence>
<evidence type="ECO:0000256" key="4">
    <source>
        <dbReference type="ARBA" id="ARBA00010701"/>
    </source>
</evidence>
<dbReference type="Pfam" id="PF00982">
    <property type="entry name" value="Glyco_transf_20"/>
    <property type="match status" value="1"/>
</dbReference>
<sequence length="1027" mass="115350">MLRISIVLALVFWAQAQVLNMGIGKLCLTKPEVSQCKVTFTLYNRLVTNGLVLSDANLNKIIASQRIVFIIHGWLQASSQGWIVEMKNEYLKIENLNVIVVDWSTYAFCSDYWPSAEVVPEIGVITGDFIWKLVSKNHAKLNTIQINGFSLGAHVAGIAGQQVQLKSGGVKIERINGLDATSLGFDGAAFNRRLDASDAKFVQAFHTSDFGMQVRYGTIDVYFNVKDNTCGRVQPGCPFSPGVPLPANPILPIVFCNHIRAVVYFIYSIKKPLDTLLAIRCSCINFRAKMCVGAKIVVGEYCPSLFAKILSNDMHAPRNYRTLVIAERLPFDLERNEHGDLVRKNRFDKISTTVAREVDPDTLWLGWAGSHLSENEKIPEPRLTDPTVLKSSQILPFCSNLWGLFHLVTKYAVCDETKWKNYLNVNKAIGNQALEVLKKGETDVVWLHNYQVIMAAVIIRQAIVEEQFTCKMGFFLHTQFPPCDVIKLLPWCDELLQGMLANDVVGFHTLSHCQNFLRSCQHCLGCRVDEEHLLIEHGGRVVTVKPSTMGIPFDYFTQLTQPKSFPRAQKIITTFDKCPHAIAQKLSALELLFKNNPDHLENIIMLFVITRVSLDQIQDKIDRFNANYRTSSWYPVHCTHGNKTQSELVAILQTTDVCLITPLNSSLSLIAKEFVACQNTVPGVLLLSSFSGNAETMPEAITTNPNLVDELAQALNRALTMPDDEKTIRMNYLRERERRNNTQHWKNSFLDAVFNHTNTGIDEVDVDYFDKYLSGWIKPNNDVVLLLDYDGTLAPIMPHPNLSKIPKETKAVLERLSNTDGCYVAVISGRGISNVKGMVGMDHITYAGNHGLEILFPDGSNFVFPIPEGISERVADLDAVLQEKLGYDGSWVENKGTSLTFHYRDGTLDFRKGFEAKAKVLIEEAGFKSEHAHLAVEAKPIVPWNKGCAAVYILEKIYGTDWINKINVIYIGDDVTDEDAMLMLKGIAATIRITSLPMTKTMAERRLPNNKSVLPLLQWVEQYLSRR</sequence>
<keyword evidence="6" id="KW-0732">Signal</keyword>
<dbReference type="InterPro" id="IPR000734">
    <property type="entry name" value="TAG_lipase"/>
</dbReference>
<keyword evidence="9" id="KW-1185">Reference proteome</keyword>
<evidence type="ECO:0000313" key="8">
    <source>
        <dbReference type="EMBL" id="KAK4878334.1"/>
    </source>
</evidence>
<dbReference type="GO" id="GO:0005576">
    <property type="term" value="C:extracellular region"/>
    <property type="evidence" value="ECO:0007669"/>
    <property type="project" value="UniProtKB-SubCell"/>
</dbReference>
<dbReference type="Gene3D" id="3.40.50.1820">
    <property type="entry name" value="alpha/beta hydrolase"/>
    <property type="match status" value="1"/>
</dbReference>
<dbReference type="PANTHER" id="PTHR10788">
    <property type="entry name" value="TREHALOSE-6-PHOSPHATE SYNTHASE"/>
    <property type="match status" value="1"/>
</dbReference>
<dbReference type="InterPro" id="IPR003337">
    <property type="entry name" value="Trehalose_PPase"/>
</dbReference>
<proteinExistence type="inferred from homology"/>
<comment type="caution">
    <text evidence="8">The sequence shown here is derived from an EMBL/GenBank/DDBJ whole genome shotgun (WGS) entry which is preliminary data.</text>
</comment>
<accession>A0AAN7P745</accession>
<dbReference type="Gene3D" id="3.40.50.2000">
    <property type="entry name" value="Glycogen Phosphorylase B"/>
    <property type="match status" value="2"/>
</dbReference>
<dbReference type="GO" id="GO:0005829">
    <property type="term" value="C:cytosol"/>
    <property type="evidence" value="ECO:0007669"/>
    <property type="project" value="TreeGrafter"/>
</dbReference>
<comment type="similarity">
    <text evidence="3">In the C-terminal section; belongs to the trehalose phosphatase family.</text>
</comment>
<dbReference type="SUPFAM" id="SSF53756">
    <property type="entry name" value="UDP-Glycosyltransferase/glycogen phosphorylase"/>
    <property type="match status" value="1"/>
</dbReference>
<dbReference type="SUPFAM" id="SSF53474">
    <property type="entry name" value="alpha/beta-Hydrolases"/>
    <property type="match status" value="1"/>
</dbReference>
<organism evidence="8 9">
    <name type="scientific">Aquatica leii</name>
    <dbReference type="NCBI Taxonomy" id="1421715"/>
    <lineage>
        <taxon>Eukaryota</taxon>
        <taxon>Metazoa</taxon>
        <taxon>Ecdysozoa</taxon>
        <taxon>Arthropoda</taxon>
        <taxon>Hexapoda</taxon>
        <taxon>Insecta</taxon>
        <taxon>Pterygota</taxon>
        <taxon>Neoptera</taxon>
        <taxon>Endopterygota</taxon>
        <taxon>Coleoptera</taxon>
        <taxon>Polyphaga</taxon>
        <taxon>Elateriformia</taxon>
        <taxon>Elateroidea</taxon>
        <taxon>Lampyridae</taxon>
        <taxon>Luciolinae</taxon>
        <taxon>Aquatica</taxon>
    </lineage>
</organism>
<dbReference type="InterPro" id="IPR013818">
    <property type="entry name" value="Lipase"/>
</dbReference>
<dbReference type="Pfam" id="PF02358">
    <property type="entry name" value="Trehalose_PPase"/>
    <property type="match status" value="1"/>
</dbReference>
<dbReference type="InterPro" id="IPR029058">
    <property type="entry name" value="AB_hydrolase_fold"/>
</dbReference>
<dbReference type="Gene3D" id="3.40.50.1000">
    <property type="entry name" value="HAD superfamily/HAD-like"/>
    <property type="match status" value="1"/>
</dbReference>
<evidence type="ECO:0000256" key="5">
    <source>
        <dbReference type="ARBA" id="ARBA00022525"/>
    </source>
</evidence>
<evidence type="ECO:0000259" key="7">
    <source>
        <dbReference type="Pfam" id="PF00151"/>
    </source>
</evidence>
<dbReference type="GO" id="GO:0005992">
    <property type="term" value="P:trehalose biosynthetic process"/>
    <property type="evidence" value="ECO:0007669"/>
    <property type="project" value="InterPro"/>
</dbReference>
<gene>
    <name evidence="8" type="ORF">RN001_010840</name>
</gene>
<feature type="domain" description="Lipase" evidence="7">
    <location>
        <begin position="37"/>
        <end position="294"/>
    </location>
</feature>
<dbReference type="NCBIfam" id="TIGR00685">
    <property type="entry name" value="T6PP"/>
    <property type="match status" value="1"/>
</dbReference>
<evidence type="ECO:0000256" key="2">
    <source>
        <dbReference type="ARBA" id="ARBA00005409"/>
    </source>
</evidence>
<dbReference type="InterPro" id="IPR036412">
    <property type="entry name" value="HAD-like_sf"/>
</dbReference>
<evidence type="ECO:0000256" key="3">
    <source>
        <dbReference type="ARBA" id="ARBA00006330"/>
    </source>
</evidence>
<protein>
    <recommendedName>
        <fullName evidence="7">Lipase domain-containing protein</fullName>
    </recommendedName>
</protein>
<feature type="chain" id="PRO_5042936584" description="Lipase domain-containing protein" evidence="6">
    <location>
        <begin position="17"/>
        <end position="1027"/>
    </location>
</feature>
<evidence type="ECO:0000256" key="6">
    <source>
        <dbReference type="SAM" id="SignalP"/>
    </source>
</evidence>
<dbReference type="CDD" id="cd01627">
    <property type="entry name" value="HAD_TPP"/>
    <property type="match status" value="1"/>
</dbReference>
<feature type="signal peptide" evidence="6">
    <location>
        <begin position="1"/>
        <end position="16"/>
    </location>
</feature>
<dbReference type="NCBIfam" id="TIGR01484">
    <property type="entry name" value="HAD-SF-IIB"/>
    <property type="match status" value="1"/>
</dbReference>
<dbReference type="PRINTS" id="PR00821">
    <property type="entry name" value="TAGLIPASE"/>
</dbReference>
<dbReference type="AlphaFoldDB" id="A0AAN7P745"/>
<keyword evidence="5" id="KW-0964">Secreted</keyword>